<dbReference type="Proteomes" id="UP000005615">
    <property type="component" value="Unassembled WGS sequence"/>
</dbReference>
<feature type="signal peptide" evidence="1">
    <location>
        <begin position="1"/>
        <end position="30"/>
    </location>
</feature>
<feature type="chain" id="PRO_5003297089" description="DUF3604 domain-containing protein" evidence="1">
    <location>
        <begin position="31"/>
        <end position="602"/>
    </location>
</feature>
<reference evidence="2 3" key="1">
    <citation type="journal article" date="2011" name="J. Bacteriol.">
        <title>Genome sequence of strain IMCC3088, a proteorhodopsin-containing marine bacterium belonging to the OM60/NOR5 clade.</title>
        <authorList>
            <person name="Jang Y."/>
            <person name="Oh H.M."/>
            <person name="Kang I."/>
            <person name="Lee K."/>
            <person name="Yang S.J."/>
            <person name="Cho J.C."/>
        </authorList>
    </citation>
    <scope>NUCLEOTIDE SEQUENCE [LARGE SCALE GENOMIC DNA]</scope>
    <source>
        <strain evidence="2 3">IMCC3088</strain>
    </source>
</reference>
<keyword evidence="1" id="KW-0732">Signal</keyword>
<dbReference type="STRING" id="2518989.IMCC3088_452"/>
<comment type="caution">
    <text evidence="2">The sequence shown here is derived from an EMBL/GenBank/DDBJ whole genome shotgun (WGS) entry which is preliminary data.</text>
</comment>
<dbReference type="EMBL" id="AEIG01000014">
    <property type="protein sequence ID" value="EGG30475.1"/>
    <property type="molecule type" value="Genomic_DNA"/>
</dbReference>
<dbReference type="RefSeq" id="WP_009574887.1">
    <property type="nucleotide sequence ID" value="NZ_AEIG01000014.1"/>
</dbReference>
<name>F3KZP6_9GAMM</name>
<keyword evidence="3" id="KW-1185">Reference proteome</keyword>
<dbReference type="AlphaFoldDB" id="F3KZP6"/>
<dbReference type="InterPro" id="IPR022028">
    <property type="entry name" value="DUF3604"/>
</dbReference>
<evidence type="ECO:0000313" key="3">
    <source>
        <dbReference type="Proteomes" id="UP000005615"/>
    </source>
</evidence>
<evidence type="ECO:0000256" key="1">
    <source>
        <dbReference type="SAM" id="SignalP"/>
    </source>
</evidence>
<gene>
    <name evidence="2" type="ORF">IMCC3088_452</name>
</gene>
<evidence type="ECO:0000313" key="2">
    <source>
        <dbReference type="EMBL" id="EGG30475.1"/>
    </source>
</evidence>
<protein>
    <recommendedName>
        <fullName evidence="4">DUF3604 domain-containing protein</fullName>
    </recommendedName>
</protein>
<accession>F3KZP6</accession>
<evidence type="ECO:0008006" key="4">
    <source>
        <dbReference type="Google" id="ProtNLM"/>
    </source>
</evidence>
<dbReference type="Pfam" id="PF12228">
    <property type="entry name" value="DUF3604"/>
    <property type="match status" value="2"/>
</dbReference>
<sequence length="602" mass="66258">MIFDNGRLSRAIRRLTLASALALVANAASAKALLWGDTHLHTSYSFDAYTNGNRSADPSTAYRYAMGEPVIHPFHRARVQIHTPLDFLVVSDHAEFMGVIKHVYESGGSNAKLGWSDWLGAEITAWLLRRSVENDTSLQFFGALLPEHSDARDAAKIMEGKGYSTGSLMPDMPVVRSTAWDSISTIADRYNKPGEFTALIGWEWTGTPGGANLHRVVVSDANAEQASKIMPFSFNDSPFPEDLWQFLDASEREIGARFVSIPHNSNLSKGWMFDTTSLRGAPIDAEYAQKRARWEPIAEITQIKGDSETHPDLSPDDAFADYEEYPHYLAKIGDVEYRATEGDYLRSALKRGLAIEAQVGVNPYRLGFIGSTDSHTGLSSAEEDNFHGKMALDSVPERKQSLWGDDAGPNGWSMSAAGLAAVWAQSNTREAIIDAFKRKEVYASTGPRIALQVYALGADAELDVSQANATAKLAINGVPMGASIAGDGRSRFRLAIFASQDPKDAGLQRLQVVKGWIDTQGKTHEQVYDALVSEAPSGAPYLNTLWQDPDFDESQTSFYYVRVLQVPTQRHSNLDARALQVLSTGHPDAIQERAYSSPIWYR</sequence>
<organism evidence="2 3">
    <name type="scientific">Aequoribacter fuscus</name>
    <dbReference type="NCBI Taxonomy" id="2518989"/>
    <lineage>
        <taxon>Bacteria</taxon>
        <taxon>Pseudomonadati</taxon>
        <taxon>Pseudomonadota</taxon>
        <taxon>Gammaproteobacteria</taxon>
        <taxon>Cellvibrionales</taxon>
        <taxon>Halieaceae</taxon>
        <taxon>Aequoribacter</taxon>
    </lineage>
</organism>
<proteinExistence type="predicted"/>
<dbReference type="Gene3D" id="3.20.20.140">
    <property type="entry name" value="Metal-dependent hydrolases"/>
    <property type="match status" value="1"/>
</dbReference>